<dbReference type="InterPro" id="IPR037185">
    <property type="entry name" value="EmrE-like"/>
</dbReference>
<protein>
    <submittedName>
        <fullName evidence="3">EamA domain-containing membrane protein RarD</fullName>
    </submittedName>
</protein>
<dbReference type="Proteomes" id="UP000272193">
    <property type="component" value="Unassembled WGS sequence"/>
</dbReference>
<keyword evidence="1" id="KW-0472">Membrane</keyword>
<evidence type="ECO:0000313" key="3">
    <source>
        <dbReference type="EMBL" id="RPE70880.1"/>
    </source>
</evidence>
<feature type="transmembrane region" description="Helical" evidence="1">
    <location>
        <begin position="119"/>
        <end position="139"/>
    </location>
</feature>
<keyword evidence="1" id="KW-0812">Transmembrane</keyword>
<reference evidence="3 4" key="1">
    <citation type="submission" date="2018-11" db="EMBL/GenBank/DDBJ databases">
        <title>Genomic Encyclopedia of Type Strains, Phase IV (KMG-IV): sequencing the most valuable type-strain genomes for metagenomic binning, comparative biology and taxonomic classification.</title>
        <authorList>
            <person name="Goeker M."/>
        </authorList>
    </citation>
    <scope>NUCLEOTIDE SEQUENCE [LARGE SCALE GENOMIC DNA]</scope>
    <source>
        <strain evidence="3 4">DSM 101684</strain>
    </source>
</reference>
<sequence length="315" mass="33443">MNANAPAAKEPESAEGSASAARGAGLSHAQAVALMVLVTLLWSTAGVVTRHLEQARSWEVTFWRSFFTVLSLLVLLPLTQGRGVYARMRKGGWALWLSGLCWAGMFTFFMLAITLTTVANVLVTMALAPLFTALASRVFIGHRLPVRTWLAIVVAGLGIATMYGTRLAQGANFWGTLVALLVPLSGAANWTLTQHAHAQGQEVDLIPAVLIGAVVSSLVTLPLAWPFQASAHDLTLLAALGLFQLAIPSSLAVVCTRALMAPEVALLGLLEVIFGILLAWLGAGERPGAEVLTGGALVISALLFNEWFGWRQNRA</sequence>
<feature type="domain" description="EamA" evidence="2">
    <location>
        <begin position="31"/>
        <end position="162"/>
    </location>
</feature>
<dbReference type="EMBL" id="RKQL01000002">
    <property type="protein sequence ID" value="RPE70880.1"/>
    <property type="molecule type" value="Genomic_DNA"/>
</dbReference>
<feature type="transmembrane region" description="Helical" evidence="1">
    <location>
        <begin position="146"/>
        <end position="165"/>
    </location>
</feature>
<organism evidence="3 4">
    <name type="scientific">Tibeticola sediminis</name>
    <dbReference type="NCBI Taxonomy" id="1917811"/>
    <lineage>
        <taxon>Bacteria</taxon>
        <taxon>Pseudomonadati</taxon>
        <taxon>Pseudomonadota</taxon>
        <taxon>Betaproteobacteria</taxon>
        <taxon>Burkholderiales</taxon>
        <taxon>Comamonadaceae</taxon>
        <taxon>Tibeticola</taxon>
    </lineage>
</organism>
<name>A0A3N4VAN2_9BURK</name>
<dbReference type="SUPFAM" id="SSF103481">
    <property type="entry name" value="Multidrug resistance efflux transporter EmrE"/>
    <property type="match status" value="2"/>
</dbReference>
<feature type="transmembrane region" description="Helical" evidence="1">
    <location>
        <begin position="234"/>
        <end position="255"/>
    </location>
</feature>
<feature type="transmembrane region" description="Helical" evidence="1">
    <location>
        <begin position="264"/>
        <end position="283"/>
    </location>
</feature>
<feature type="domain" description="EamA" evidence="2">
    <location>
        <begin position="174"/>
        <end position="304"/>
    </location>
</feature>
<evidence type="ECO:0000259" key="2">
    <source>
        <dbReference type="Pfam" id="PF00892"/>
    </source>
</evidence>
<keyword evidence="1" id="KW-1133">Transmembrane helix</keyword>
<proteinExistence type="predicted"/>
<evidence type="ECO:0000256" key="1">
    <source>
        <dbReference type="SAM" id="Phobius"/>
    </source>
</evidence>
<feature type="transmembrane region" description="Helical" evidence="1">
    <location>
        <begin position="205"/>
        <end position="228"/>
    </location>
</feature>
<gene>
    <name evidence="3" type="ORF">EDC62_1370</name>
</gene>
<dbReference type="Pfam" id="PF00892">
    <property type="entry name" value="EamA"/>
    <property type="match status" value="2"/>
</dbReference>
<evidence type="ECO:0000313" key="4">
    <source>
        <dbReference type="Proteomes" id="UP000272193"/>
    </source>
</evidence>
<feature type="transmembrane region" description="Helical" evidence="1">
    <location>
        <begin position="171"/>
        <end position="193"/>
    </location>
</feature>
<accession>A0A3N4VAN2</accession>
<feature type="transmembrane region" description="Helical" evidence="1">
    <location>
        <begin position="91"/>
        <end position="113"/>
    </location>
</feature>
<feature type="transmembrane region" description="Helical" evidence="1">
    <location>
        <begin position="31"/>
        <end position="49"/>
    </location>
</feature>
<dbReference type="AlphaFoldDB" id="A0A3N4VAN2"/>
<feature type="transmembrane region" description="Helical" evidence="1">
    <location>
        <begin position="289"/>
        <end position="308"/>
    </location>
</feature>
<dbReference type="InterPro" id="IPR000620">
    <property type="entry name" value="EamA_dom"/>
</dbReference>
<dbReference type="PANTHER" id="PTHR22911:SF135">
    <property type="entry name" value="BLR4310 PROTEIN"/>
    <property type="match status" value="1"/>
</dbReference>
<feature type="transmembrane region" description="Helical" evidence="1">
    <location>
        <begin position="61"/>
        <end position="79"/>
    </location>
</feature>
<dbReference type="GO" id="GO:0016020">
    <property type="term" value="C:membrane"/>
    <property type="evidence" value="ECO:0007669"/>
    <property type="project" value="InterPro"/>
</dbReference>
<comment type="caution">
    <text evidence="3">The sequence shown here is derived from an EMBL/GenBank/DDBJ whole genome shotgun (WGS) entry which is preliminary data.</text>
</comment>
<dbReference type="PANTHER" id="PTHR22911">
    <property type="entry name" value="ACYL-MALONYL CONDENSING ENZYME-RELATED"/>
    <property type="match status" value="1"/>
</dbReference>
<keyword evidence="4" id="KW-1185">Reference proteome</keyword>